<evidence type="ECO:0000259" key="2">
    <source>
        <dbReference type="Pfam" id="PF17996"/>
    </source>
</evidence>
<sequence>MKHSNYIVIFYSVVILLVGNLGINNSALAKPVSQQTASKSIDLADKQLKYLGRVTKDKKFSLTGSGLSFNVTGGNVWASFYVNDKTKAALNIIINGSEKALFLKSGEHRYLIAKNLIQGEHTVSILKRNEAAKGTVQLTNLAIEPTHVLRPAPTFTSKLLAIGDSITCGYGNEAKQSNEGNTLANQNGYQSYSAIAARKLQAELMIVCWSGRGMSRNRSVQNDETGLLPQLYNYYLPNESKEQWQASVFSPDHILINLGTNDNANGKIKGKLNKELYLTAYQNFINTLRADHPLVHLIFAIGPMKPGEISQWLPELTVKNKNTSSLIFSSYTGKSEIGGHYHPHVSKHKLMAEQLAKHIKNL</sequence>
<evidence type="ECO:0000313" key="4">
    <source>
        <dbReference type="Proteomes" id="UP001301442"/>
    </source>
</evidence>
<dbReference type="CDD" id="cd01831">
    <property type="entry name" value="Endoglucanase_E_like"/>
    <property type="match status" value="1"/>
</dbReference>
<keyword evidence="4" id="KW-1185">Reference proteome</keyword>
<name>A0ABZ0GV97_9GAMM</name>
<dbReference type="InterPro" id="IPR037461">
    <property type="entry name" value="CtCE2-like_dom"/>
</dbReference>
<dbReference type="RefSeq" id="WP_348398224.1">
    <property type="nucleotide sequence ID" value="NZ_CP136600.1"/>
</dbReference>
<reference evidence="3 4" key="1">
    <citation type="submission" date="2023-09" db="EMBL/GenBank/DDBJ databases">
        <authorList>
            <person name="Qi X."/>
        </authorList>
    </citation>
    <scope>NUCLEOTIDE SEQUENCE [LARGE SCALE GENOMIC DNA]</scope>
    <source>
        <strain evidence="3 4">S1-1</strain>
    </source>
</reference>
<feature type="domain" description="SGNH hydrolase-type esterase" evidence="1">
    <location>
        <begin position="161"/>
        <end position="307"/>
    </location>
</feature>
<protein>
    <submittedName>
        <fullName evidence="3">GDSL-type esterase/lipase family protein</fullName>
    </submittedName>
</protein>
<dbReference type="Proteomes" id="UP001301442">
    <property type="component" value="Chromosome"/>
</dbReference>
<dbReference type="Pfam" id="PF17996">
    <property type="entry name" value="CE2_N"/>
    <property type="match status" value="1"/>
</dbReference>
<organism evidence="3 4">
    <name type="scientific">Thalassotalea fonticola</name>
    <dbReference type="NCBI Taxonomy" id="3065649"/>
    <lineage>
        <taxon>Bacteria</taxon>
        <taxon>Pseudomonadati</taxon>
        <taxon>Pseudomonadota</taxon>
        <taxon>Gammaproteobacteria</taxon>
        <taxon>Alteromonadales</taxon>
        <taxon>Colwelliaceae</taxon>
        <taxon>Thalassotalea</taxon>
    </lineage>
</organism>
<gene>
    <name evidence="3" type="ORF">RI844_09580</name>
</gene>
<evidence type="ECO:0000313" key="3">
    <source>
        <dbReference type="EMBL" id="WOH39458.1"/>
    </source>
</evidence>
<dbReference type="Gene3D" id="2.60.120.260">
    <property type="entry name" value="Galactose-binding domain-like"/>
    <property type="match status" value="1"/>
</dbReference>
<dbReference type="PANTHER" id="PTHR37834:SF2">
    <property type="entry name" value="ESTERASE, SGNH HYDROLASE-TYPE"/>
    <property type="match status" value="1"/>
</dbReference>
<dbReference type="InterPro" id="IPR036514">
    <property type="entry name" value="SGNH_hydro_sf"/>
</dbReference>
<dbReference type="InterPro" id="IPR013830">
    <property type="entry name" value="SGNH_hydro"/>
</dbReference>
<dbReference type="InterPro" id="IPR040794">
    <property type="entry name" value="CE2_N"/>
</dbReference>
<evidence type="ECO:0000259" key="1">
    <source>
        <dbReference type="Pfam" id="PF13472"/>
    </source>
</evidence>
<accession>A0ABZ0GV97</accession>
<dbReference type="InterPro" id="IPR052762">
    <property type="entry name" value="PCW_deacetylase/CE"/>
</dbReference>
<dbReference type="SUPFAM" id="SSF52266">
    <property type="entry name" value="SGNH hydrolase"/>
    <property type="match status" value="1"/>
</dbReference>
<dbReference type="Pfam" id="PF13472">
    <property type="entry name" value="Lipase_GDSL_2"/>
    <property type="match status" value="1"/>
</dbReference>
<dbReference type="EMBL" id="CP136600">
    <property type="protein sequence ID" value="WOH39458.1"/>
    <property type="molecule type" value="Genomic_DNA"/>
</dbReference>
<dbReference type="Gene3D" id="3.40.50.1110">
    <property type="entry name" value="SGNH hydrolase"/>
    <property type="match status" value="1"/>
</dbReference>
<dbReference type="PANTHER" id="PTHR37834">
    <property type="entry name" value="GDSL-LIKE LIPASE/ACYLHYDROLASE DOMAIN PROTEIN (AFU_ORTHOLOGUE AFUA_2G00620)"/>
    <property type="match status" value="1"/>
</dbReference>
<feature type="domain" description="Carbohydrate esterase 2 N-terminal" evidence="2">
    <location>
        <begin position="50"/>
        <end position="153"/>
    </location>
</feature>
<proteinExistence type="predicted"/>